<dbReference type="Pfam" id="PF01694">
    <property type="entry name" value="Rhomboid"/>
    <property type="match status" value="1"/>
</dbReference>
<feature type="compositionally biased region" description="Acidic residues" evidence="7">
    <location>
        <begin position="1"/>
        <end position="13"/>
    </location>
</feature>
<evidence type="ECO:0000256" key="3">
    <source>
        <dbReference type="ARBA" id="ARBA00022692"/>
    </source>
</evidence>
<comment type="subcellular location">
    <subcellularLocation>
        <location evidence="1">Membrane</location>
        <topology evidence="1">Multi-pass membrane protein</topology>
    </subcellularLocation>
</comment>
<comment type="caution">
    <text evidence="10">The sequence shown here is derived from an EMBL/GenBank/DDBJ whole genome shotgun (WGS) entry which is preliminary data.</text>
</comment>
<feature type="transmembrane region" description="Helical" evidence="8">
    <location>
        <begin position="325"/>
        <end position="342"/>
    </location>
</feature>
<gene>
    <name evidence="10" type="ORF">GMORB2_5744</name>
</gene>
<proteinExistence type="inferred from homology"/>
<evidence type="ECO:0000256" key="2">
    <source>
        <dbReference type="ARBA" id="ARBA00009045"/>
    </source>
</evidence>
<evidence type="ECO:0000313" key="11">
    <source>
        <dbReference type="Proteomes" id="UP000749293"/>
    </source>
</evidence>
<dbReference type="InterPro" id="IPR022764">
    <property type="entry name" value="Peptidase_S54_rhomboid_dom"/>
</dbReference>
<evidence type="ECO:0000313" key="10">
    <source>
        <dbReference type="EMBL" id="KAF4124028.1"/>
    </source>
</evidence>
<feature type="transmembrane region" description="Helical" evidence="8">
    <location>
        <begin position="502"/>
        <end position="522"/>
    </location>
</feature>
<feature type="transmembrane region" description="Helical" evidence="8">
    <location>
        <begin position="529"/>
        <end position="552"/>
    </location>
</feature>
<accession>A0A9P4YVT7</accession>
<keyword evidence="3 8" id="KW-0812">Transmembrane</keyword>
<dbReference type="GO" id="GO:0006465">
    <property type="term" value="P:signal peptide processing"/>
    <property type="evidence" value="ECO:0007669"/>
    <property type="project" value="TreeGrafter"/>
</dbReference>
<dbReference type="EMBL" id="JAANYQ010000005">
    <property type="protein sequence ID" value="KAF4124028.1"/>
    <property type="molecule type" value="Genomic_DNA"/>
</dbReference>
<feature type="transmembrane region" description="Helical" evidence="8">
    <location>
        <begin position="435"/>
        <end position="457"/>
    </location>
</feature>
<dbReference type="RefSeq" id="XP_035322680.1">
    <property type="nucleotide sequence ID" value="XM_035467714.1"/>
</dbReference>
<dbReference type="GO" id="GO:0004252">
    <property type="term" value="F:serine-type endopeptidase activity"/>
    <property type="evidence" value="ECO:0007669"/>
    <property type="project" value="InterPro"/>
</dbReference>
<dbReference type="AlphaFoldDB" id="A0A9P4YVT7"/>
<feature type="transmembrane region" description="Helical" evidence="8">
    <location>
        <begin position="464"/>
        <end position="482"/>
    </location>
</feature>
<feature type="compositionally biased region" description="Basic and acidic residues" evidence="7">
    <location>
        <begin position="175"/>
        <end position="187"/>
    </location>
</feature>
<evidence type="ECO:0000256" key="1">
    <source>
        <dbReference type="ARBA" id="ARBA00004141"/>
    </source>
</evidence>
<feature type="domain" description="Peptidase S54 rhomboid" evidence="9">
    <location>
        <begin position="400"/>
        <end position="540"/>
    </location>
</feature>
<comment type="similarity">
    <text evidence="2">Belongs to the peptidase S54 family.</text>
</comment>
<evidence type="ECO:0000256" key="6">
    <source>
        <dbReference type="ARBA" id="ARBA00023136"/>
    </source>
</evidence>
<organism evidence="10 11">
    <name type="scientific">Geosmithia morbida</name>
    <dbReference type="NCBI Taxonomy" id="1094350"/>
    <lineage>
        <taxon>Eukaryota</taxon>
        <taxon>Fungi</taxon>
        <taxon>Dikarya</taxon>
        <taxon>Ascomycota</taxon>
        <taxon>Pezizomycotina</taxon>
        <taxon>Sordariomycetes</taxon>
        <taxon>Hypocreomycetidae</taxon>
        <taxon>Hypocreales</taxon>
        <taxon>Bionectriaceae</taxon>
        <taxon>Geosmithia</taxon>
    </lineage>
</organism>
<evidence type="ECO:0000256" key="5">
    <source>
        <dbReference type="ARBA" id="ARBA00022989"/>
    </source>
</evidence>
<evidence type="ECO:0000256" key="8">
    <source>
        <dbReference type="SAM" id="Phobius"/>
    </source>
</evidence>
<keyword evidence="11" id="KW-1185">Reference proteome</keyword>
<name>A0A9P4YVT7_9HYPO</name>
<dbReference type="OrthoDB" id="10260614at2759"/>
<dbReference type="GeneID" id="55971969"/>
<reference evidence="10" key="1">
    <citation type="submission" date="2020-03" db="EMBL/GenBank/DDBJ databases">
        <title>Site-based positive gene gene selection in Geosmithia morbida across the United States reveals a broad range of putative effectors and factors for local host and environmental adapation.</title>
        <authorList>
            <person name="Onufrak A."/>
            <person name="Murdoch R.W."/>
            <person name="Gazis R."/>
            <person name="Huff M."/>
            <person name="Staton M."/>
            <person name="Klingeman W."/>
            <person name="Hadziabdic D."/>
        </authorList>
    </citation>
    <scope>NUCLEOTIDE SEQUENCE</scope>
    <source>
        <strain evidence="10">1262</strain>
    </source>
</reference>
<protein>
    <submittedName>
        <fullName evidence="10">Rhomboid-like protein</fullName>
    </submittedName>
</protein>
<feature type="region of interest" description="Disordered" evidence="7">
    <location>
        <begin position="1"/>
        <end position="39"/>
    </location>
</feature>
<dbReference type="Gene3D" id="1.20.1540.10">
    <property type="entry name" value="Rhomboid-like"/>
    <property type="match status" value="1"/>
</dbReference>
<evidence type="ECO:0000256" key="4">
    <source>
        <dbReference type="ARBA" id="ARBA00022801"/>
    </source>
</evidence>
<evidence type="ECO:0000256" key="7">
    <source>
        <dbReference type="SAM" id="MobiDB-lite"/>
    </source>
</evidence>
<dbReference type="Proteomes" id="UP000749293">
    <property type="component" value="Unassembled WGS sequence"/>
</dbReference>
<evidence type="ECO:0000259" key="9">
    <source>
        <dbReference type="Pfam" id="PF01694"/>
    </source>
</evidence>
<dbReference type="InterPro" id="IPR035952">
    <property type="entry name" value="Rhomboid-like_sf"/>
</dbReference>
<feature type="transmembrane region" description="Helical" evidence="8">
    <location>
        <begin position="354"/>
        <end position="378"/>
    </location>
</feature>
<feature type="region of interest" description="Disordered" evidence="7">
    <location>
        <begin position="170"/>
        <end position="209"/>
    </location>
</feature>
<sequence length="558" mass="61667">MQSGEEHDDEDDMPLAHGDDAPAPPTADPSHVAVLPSSEATSPWVLQRRAFFGGGNRVIRDYVDLPRDYKDRTGLAFRRKEDPLSQEEVERIFGGDSQLRPASANYLLRVLHGRRVAGTLDDPTLAVNTMHYDEGDVARALAHLRETVKVDEVLNAGLRAEDELAQLEEAEAEAEMQKQEQERKQEQEQEQGQEQQARDEAEAAAAAEGLGGKIEVEYRDDPVYGRSRFDAIRARNEARDLARLKAMEEADRRREEEALRKAAELGGTGVVVYDRKGRAAHSLVEVGEGQRPITNPKIAEYHRAAMSDEAEPEAMSLWRRVWPSAAAWLLGVGLMGSLTVVYEEPADRHRLFPQVSAATATVGALVAVNVAVWVLWRVPPLWRVLNRHMMLVVGRPRPLSLLTANFSHIELGHLAVNMATLVAGGIHLHEDLGRMGYLTLFLACGSAGFLGSLAVYGARGMLQVSSMGSSAASIGVLAAYFWEHRDDRFRFLGLPQDGVHGIVWWALLVGYYVYEGLSVFALRNRSDVVSHWAGLMAGMAGIQVMDWAGVYYTRSMGV</sequence>
<dbReference type="GO" id="GO:0016020">
    <property type="term" value="C:membrane"/>
    <property type="evidence" value="ECO:0007669"/>
    <property type="project" value="UniProtKB-SubCell"/>
</dbReference>
<keyword evidence="4" id="KW-0378">Hydrolase</keyword>
<dbReference type="InterPro" id="IPR050925">
    <property type="entry name" value="Rhomboid_protease_S54"/>
</dbReference>
<keyword evidence="6 8" id="KW-0472">Membrane</keyword>
<keyword evidence="5 8" id="KW-1133">Transmembrane helix</keyword>
<dbReference type="PANTHER" id="PTHR43731">
    <property type="entry name" value="RHOMBOID PROTEASE"/>
    <property type="match status" value="1"/>
</dbReference>
<dbReference type="PANTHER" id="PTHR43731:SF14">
    <property type="entry name" value="PRESENILIN-ASSOCIATED RHOMBOID-LIKE PROTEIN, MITOCHONDRIAL"/>
    <property type="match status" value="1"/>
</dbReference>
<dbReference type="SUPFAM" id="SSF144091">
    <property type="entry name" value="Rhomboid-like"/>
    <property type="match status" value="1"/>
</dbReference>